<protein>
    <recommendedName>
        <fullName evidence="4">Smr domain-containing protein</fullName>
    </recommendedName>
</protein>
<evidence type="ECO:0000313" key="2">
    <source>
        <dbReference type="EMBL" id="KAH9329504.1"/>
    </source>
</evidence>
<dbReference type="InterPro" id="IPR036063">
    <property type="entry name" value="Smr_dom_sf"/>
</dbReference>
<dbReference type="InterPro" id="IPR053242">
    <property type="entry name" value="PAM2-like_domain"/>
</dbReference>
<dbReference type="InterPro" id="IPR009818">
    <property type="entry name" value="PAM2_motif"/>
</dbReference>
<reference evidence="2 3" key="1">
    <citation type="journal article" date="2021" name="Nat. Plants">
        <title>The Taxus genome provides insights into paclitaxel biosynthesis.</title>
        <authorList>
            <person name="Xiong X."/>
            <person name="Gou J."/>
            <person name="Liao Q."/>
            <person name="Li Y."/>
            <person name="Zhou Q."/>
            <person name="Bi G."/>
            <person name="Li C."/>
            <person name="Du R."/>
            <person name="Wang X."/>
            <person name="Sun T."/>
            <person name="Guo L."/>
            <person name="Liang H."/>
            <person name="Lu P."/>
            <person name="Wu Y."/>
            <person name="Zhang Z."/>
            <person name="Ro D.K."/>
            <person name="Shang Y."/>
            <person name="Huang S."/>
            <person name="Yan J."/>
        </authorList>
    </citation>
    <scope>NUCLEOTIDE SEQUENCE [LARGE SCALE GENOMIC DNA]</scope>
    <source>
        <strain evidence="2">Ta-2019</strain>
    </source>
</reference>
<accession>A0AA38GUU9</accession>
<evidence type="ECO:0008006" key="4">
    <source>
        <dbReference type="Google" id="ProtNLM"/>
    </source>
</evidence>
<dbReference type="AlphaFoldDB" id="A0AA38GUU9"/>
<organism evidence="2 3">
    <name type="scientific">Taxus chinensis</name>
    <name type="common">Chinese yew</name>
    <name type="synonym">Taxus wallichiana var. chinensis</name>
    <dbReference type="NCBI Taxonomy" id="29808"/>
    <lineage>
        <taxon>Eukaryota</taxon>
        <taxon>Viridiplantae</taxon>
        <taxon>Streptophyta</taxon>
        <taxon>Embryophyta</taxon>
        <taxon>Tracheophyta</taxon>
        <taxon>Spermatophyta</taxon>
        <taxon>Pinopsida</taxon>
        <taxon>Pinidae</taxon>
        <taxon>Conifers II</taxon>
        <taxon>Cupressales</taxon>
        <taxon>Taxaceae</taxon>
        <taxon>Taxus</taxon>
    </lineage>
</organism>
<dbReference type="SUPFAM" id="SSF160443">
    <property type="entry name" value="SMR domain-like"/>
    <property type="match status" value="1"/>
</dbReference>
<evidence type="ECO:0000256" key="1">
    <source>
        <dbReference type="SAM" id="MobiDB-lite"/>
    </source>
</evidence>
<dbReference type="CDD" id="cd14371">
    <property type="entry name" value="CUE_CID7_like"/>
    <property type="match status" value="1"/>
</dbReference>
<dbReference type="Proteomes" id="UP000824469">
    <property type="component" value="Unassembled WGS sequence"/>
</dbReference>
<sequence length="374" mass="41583">MGSRKDVPVSKRSALNPNAPEFIPSAFRSAHANISVVKKPGSAKYSSLAGTSTNNSSNSISYNDQNEQYWQSLLPDDITPEYDNLEDDAMGAQSHEDENKVDPIEFLVKRFPNFSEESLTHIYVACGGDLNFAVESLDELELQDYSDPQWERNMHSASGHTMDPNLGSNRSVQVPRNFTLDRMVVDGNRLQTSSIPQRMHQKPSQVAINAGENLGTACLSSNFGDPTRDISAQNAYFEQARKTIFPARELIAEGKWDDAEMGLAPCRELIYTQRNTTTPQLRTVNLQHANDINLQGCDPEEAIQILKLNIADRRYTSWQTGQHQLISIDVGSGQAIHGSSAAARLPLAVERYLVEEEKLQFSKEQSGVLKVLIN</sequence>
<dbReference type="PANTHER" id="PTHR46651">
    <property type="entry name" value="POLYADENYLATE-BINDING PROTEIN-INTERACTING PROTEIN 7"/>
    <property type="match status" value="1"/>
</dbReference>
<feature type="region of interest" description="Disordered" evidence="1">
    <location>
        <begin position="1"/>
        <end position="22"/>
    </location>
</feature>
<proteinExistence type="predicted"/>
<keyword evidence="3" id="KW-1185">Reference proteome</keyword>
<dbReference type="EMBL" id="JAHRHJ020000001">
    <property type="protein sequence ID" value="KAH9329504.1"/>
    <property type="molecule type" value="Genomic_DNA"/>
</dbReference>
<dbReference type="InterPro" id="IPR041806">
    <property type="entry name" value="CID5/6/7_CUE"/>
</dbReference>
<name>A0AA38GUU9_TAXCH</name>
<comment type="caution">
    <text evidence="2">The sequence shown here is derived from an EMBL/GenBank/DDBJ whole genome shotgun (WGS) entry which is preliminary data.</text>
</comment>
<gene>
    <name evidence="2" type="ORF">KI387_001612</name>
</gene>
<evidence type="ECO:0000313" key="3">
    <source>
        <dbReference type="Proteomes" id="UP000824469"/>
    </source>
</evidence>
<dbReference type="Gene3D" id="3.30.1370.110">
    <property type="match status" value="1"/>
</dbReference>
<dbReference type="PANTHER" id="PTHR46651:SF1">
    <property type="entry name" value="SMALL MUTS RELATED FAMILY PROTEIN"/>
    <property type="match status" value="1"/>
</dbReference>
<dbReference type="Pfam" id="PF07145">
    <property type="entry name" value="PAM2"/>
    <property type="match status" value="1"/>
</dbReference>